<sequence length="243" mass="27295">MLTEVLADNFHSIHFCLLPKQHSVVRLDDTVGPQTLWYQELLAVQELLIQYLSSGQGYDDESVSLALQEGNQLFQQKDFSRACDFFGIAYEIGRHHYCYRPLLHDLLLRRALCHSLLGNFKVAQQEIEKALWLIPHEATGLLVAALVYSKLGLVTEANVSFQQAVCSQRELKDLVDCLVAFFCLQHHYADRAVNICTQVLQRSPKCPLALLMRGDAYRFGAEGREEAESGPESAGARDEAVVG</sequence>
<dbReference type="SUPFAM" id="SSF48452">
    <property type="entry name" value="TPR-like"/>
    <property type="match status" value="1"/>
</dbReference>
<evidence type="ECO:0000256" key="1">
    <source>
        <dbReference type="SAM" id="MobiDB-lite"/>
    </source>
</evidence>
<keyword evidence="3" id="KW-1185">Reference proteome</keyword>
<dbReference type="Proteomes" id="UP001642484">
    <property type="component" value="Unassembled WGS sequence"/>
</dbReference>
<gene>
    <name evidence="2" type="ORF">CCMP2556_LOCUS5336</name>
</gene>
<dbReference type="Gene3D" id="1.25.40.10">
    <property type="entry name" value="Tetratricopeptide repeat domain"/>
    <property type="match status" value="1"/>
</dbReference>
<reference evidence="2 3" key="1">
    <citation type="submission" date="2024-02" db="EMBL/GenBank/DDBJ databases">
        <authorList>
            <person name="Chen Y."/>
            <person name="Shah S."/>
            <person name="Dougan E. K."/>
            <person name="Thang M."/>
            <person name="Chan C."/>
        </authorList>
    </citation>
    <scope>NUCLEOTIDE SEQUENCE [LARGE SCALE GENOMIC DNA]</scope>
</reference>
<evidence type="ECO:0000313" key="3">
    <source>
        <dbReference type="Proteomes" id="UP001642484"/>
    </source>
</evidence>
<name>A0ABP0I7X9_9DINO</name>
<organism evidence="2 3">
    <name type="scientific">Durusdinium trenchii</name>
    <dbReference type="NCBI Taxonomy" id="1381693"/>
    <lineage>
        <taxon>Eukaryota</taxon>
        <taxon>Sar</taxon>
        <taxon>Alveolata</taxon>
        <taxon>Dinophyceae</taxon>
        <taxon>Suessiales</taxon>
        <taxon>Symbiodiniaceae</taxon>
        <taxon>Durusdinium</taxon>
    </lineage>
</organism>
<comment type="caution">
    <text evidence="2">The sequence shown here is derived from an EMBL/GenBank/DDBJ whole genome shotgun (WGS) entry which is preliminary data.</text>
</comment>
<feature type="region of interest" description="Disordered" evidence="1">
    <location>
        <begin position="222"/>
        <end position="243"/>
    </location>
</feature>
<evidence type="ECO:0000313" key="2">
    <source>
        <dbReference type="EMBL" id="CAK8998665.1"/>
    </source>
</evidence>
<proteinExistence type="predicted"/>
<accession>A0ABP0I7X9</accession>
<dbReference type="InterPro" id="IPR011990">
    <property type="entry name" value="TPR-like_helical_dom_sf"/>
</dbReference>
<protein>
    <submittedName>
        <fullName evidence="2">Uncharacterized protein</fullName>
    </submittedName>
</protein>
<dbReference type="EMBL" id="CAXAMN010002225">
    <property type="protein sequence ID" value="CAK8998665.1"/>
    <property type="molecule type" value="Genomic_DNA"/>
</dbReference>